<dbReference type="AlphaFoldDB" id="A0AAJ6YEE7"/>
<dbReference type="Proteomes" id="UP000695007">
    <property type="component" value="Unplaced"/>
</dbReference>
<accession>A0AAJ6YEE7</accession>
<evidence type="ECO:0000313" key="1">
    <source>
        <dbReference type="Proteomes" id="UP000695007"/>
    </source>
</evidence>
<evidence type="ECO:0000313" key="2">
    <source>
        <dbReference type="RefSeq" id="XP_011496524.1"/>
    </source>
</evidence>
<sequence>MTSKHSWPTFSSELLNDLNYEYDIENSNNDKKTNGCKIKGNSYDEHNDKYMNITCISMKLNKFQTFDCQRIKADIYSNYYKIWPKCKDQNTNTTQTLTHERQSDKAIQCSKSNEFLQISPDIKFASRSSLVINMDPKNVKYRQYHQQHRCSEHISKRKFITSVVPSLEYIANYKPNFYDENKQNFLNLRSFSTSATFGFQKRILKTRRVADNVDNTLEDKDNVRIENDLISFRHNNRSKMTKKLRSRNLEKSDILMVKKILLDDYITEVREIIHPEGSKMEGSQETKILENVKKRMDMDPVEVKFSASMQEFMCPTLSSRSSNCCSFIPYSDDCDKNVFLGKSNPFFDKNLKIVCELKKVKKNHPCNLEVKSSLSTDLGVQVDFSHLYNDWQSLNDLNVNTSQDEIAKLSSRSYSDDVLYQRVENAVRIFTEKLILCERRIGDRSKIQKRQQDERWVDHEPSISFSDILATDHSANNTCIYPSNACCTSEDEQISGISTSSFISLTDSEILPAFKMSILK</sequence>
<dbReference type="GeneID" id="105361116"/>
<protein>
    <submittedName>
        <fullName evidence="2">Uncharacterized protein LOC105361116</fullName>
    </submittedName>
</protein>
<name>A0AAJ6YEE7_9HYME</name>
<reference evidence="2" key="1">
    <citation type="submission" date="2025-08" db="UniProtKB">
        <authorList>
            <consortium name="RefSeq"/>
        </authorList>
    </citation>
    <scope>IDENTIFICATION</scope>
</reference>
<organism evidence="1 2">
    <name type="scientific">Ceratosolen solmsi marchali</name>
    <dbReference type="NCBI Taxonomy" id="326594"/>
    <lineage>
        <taxon>Eukaryota</taxon>
        <taxon>Metazoa</taxon>
        <taxon>Ecdysozoa</taxon>
        <taxon>Arthropoda</taxon>
        <taxon>Hexapoda</taxon>
        <taxon>Insecta</taxon>
        <taxon>Pterygota</taxon>
        <taxon>Neoptera</taxon>
        <taxon>Endopterygota</taxon>
        <taxon>Hymenoptera</taxon>
        <taxon>Apocrita</taxon>
        <taxon>Proctotrupomorpha</taxon>
        <taxon>Chalcidoidea</taxon>
        <taxon>Agaonidae</taxon>
        <taxon>Agaoninae</taxon>
        <taxon>Ceratosolen</taxon>
    </lineage>
</organism>
<keyword evidence="1" id="KW-1185">Reference proteome</keyword>
<dbReference type="KEGG" id="csol:105361116"/>
<proteinExistence type="predicted"/>
<gene>
    <name evidence="2" type="primary">LOC105361116</name>
</gene>
<dbReference type="RefSeq" id="XP_011496524.1">
    <property type="nucleotide sequence ID" value="XM_011498222.1"/>
</dbReference>